<dbReference type="Gene3D" id="1.10.20.60">
    <property type="entry name" value="Glu-tRNAGln amidotransferase C subunit, N-terminal domain"/>
    <property type="match status" value="1"/>
</dbReference>
<dbReference type="Pfam" id="PF02686">
    <property type="entry name" value="GatC"/>
    <property type="match status" value="1"/>
</dbReference>
<dbReference type="InterPro" id="IPR003837">
    <property type="entry name" value="GatC"/>
</dbReference>
<dbReference type="EC" id="6.3.5.7" evidence="1"/>
<name>A0A3B0RKD7_9ZZZZ</name>
<dbReference type="PANTHER" id="PTHR15004:SF0">
    <property type="entry name" value="GLUTAMYL-TRNA(GLN) AMIDOTRANSFERASE SUBUNIT C, MITOCHONDRIAL"/>
    <property type="match status" value="1"/>
</dbReference>
<reference evidence="1" key="1">
    <citation type="submission" date="2018-06" db="EMBL/GenBank/DDBJ databases">
        <authorList>
            <person name="Zhirakovskaya E."/>
        </authorList>
    </citation>
    <scope>NUCLEOTIDE SEQUENCE</scope>
</reference>
<evidence type="ECO:0000313" key="1">
    <source>
        <dbReference type="EMBL" id="VAV89246.1"/>
    </source>
</evidence>
<dbReference type="InterPro" id="IPR036113">
    <property type="entry name" value="Asp/Glu-ADT_sf_sub_c"/>
</dbReference>
<dbReference type="HAMAP" id="MF_00122">
    <property type="entry name" value="GatC"/>
    <property type="match status" value="1"/>
</dbReference>
<accession>A0A3B0RKD7</accession>
<dbReference type="GO" id="GO:0050567">
    <property type="term" value="F:glutaminyl-tRNA synthase (glutamine-hydrolyzing) activity"/>
    <property type="evidence" value="ECO:0007669"/>
    <property type="project" value="UniProtKB-EC"/>
</dbReference>
<organism evidence="1">
    <name type="scientific">hydrothermal vent metagenome</name>
    <dbReference type="NCBI Taxonomy" id="652676"/>
    <lineage>
        <taxon>unclassified sequences</taxon>
        <taxon>metagenomes</taxon>
        <taxon>ecological metagenomes</taxon>
    </lineage>
</organism>
<dbReference type="NCBIfam" id="TIGR00135">
    <property type="entry name" value="gatC"/>
    <property type="match status" value="1"/>
</dbReference>
<protein>
    <submittedName>
        <fullName evidence="1">Aspartyl-tRNA(Asn) amidotransferase subunit C @ Glutamyl-tRNA(Gln) amidotransferase subunit C</fullName>
        <ecNumber evidence="1">6.3.5.6</ecNumber>
        <ecNumber evidence="1">6.3.5.7</ecNumber>
    </submittedName>
</protein>
<dbReference type="GO" id="GO:0016740">
    <property type="term" value="F:transferase activity"/>
    <property type="evidence" value="ECO:0007669"/>
    <property type="project" value="UniProtKB-KW"/>
</dbReference>
<dbReference type="SUPFAM" id="SSF141000">
    <property type="entry name" value="Glu-tRNAGln amidotransferase C subunit"/>
    <property type="match status" value="1"/>
</dbReference>
<proteinExistence type="inferred from homology"/>
<gene>
    <name evidence="1" type="ORF">MNBD_ALPHA08-1602</name>
</gene>
<dbReference type="GO" id="GO:0050566">
    <property type="term" value="F:asparaginyl-tRNA synthase (glutamine-hydrolyzing) activity"/>
    <property type="evidence" value="ECO:0007669"/>
    <property type="project" value="UniProtKB-EC"/>
</dbReference>
<dbReference type="AlphaFoldDB" id="A0A3B0RKD7"/>
<keyword evidence="1" id="KW-0436">Ligase</keyword>
<keyword evidence="1" id="KW-0808">Transferase</keyword>
<sequence length="95" mass="10808">MSVDQNTVRKIANLSRIKVEEEDLPRLEGELNSILKWIEMLQEVDTEGVEPMTSAVHMEMKKREDVVDRGGRAKDIIANAPASEDQFFLVPKVIE</sequence>
<dbReference type="PANTHER" id="PTHR15004">
    <property type="entry name" value="GLUTAMYL-TRNA(GLN) AMIDOTRANSFERASE SUBUNIT C, MITOCHONDRIAL"/>
    <property type="match status" value="1"/>
</dbReference>
<dbReference type="GO" id="GO:0006450">
    <property type="term" value="P:regulation of translational fidelity"/>
    <property type="evidence" value="ECO:0007669"/>
    <property type="project" value="InterPro"/>
</dbReference>
<dbReference type="GO" id="GO:0070681">
    <property type="term" value="P:glutaminyl-tRNAGln biosynthesis via transamidation"/>
    <property type="evidence" value="ECO:0007669"/>
    <property type="project" value="TreeGrafter"/>
</dbReference>
<dbReference type="EC" id="6.3.5.6" evidence="1"/>
<dbReference type="EMBL" id="UOEC01000058">
    <property type="protein sequence ID" value="VAV89246.1"/>
    <property type="molecule type" value="Genomic_DNA"/>
</dbReference>